<dbReference type="KEGG" id="tet:TTHERM_00790850"/>
<protein>
    <submittedName>
        <fullName evidence="2">Immobilization antigen</fullName>
    </submittedName>
</protein>
<organism evidence="2 3">
    <name type="scientific">Tetrahymena thermophila (strain SB210)</name>
    <dbReference type="NCBI Taxonomy" id="312017"/>
    <lineage>
        <taxon>Eukaryota</taxon>
        <taxon>Sar</taxon>
        <taxon>Alveolata</taxon>
        <taxon>Ciliophora</taxon>
        <taxon>Intramacronucleata</taxon>
        <taxon>Oligohymenophorea</taxon>
        <taxon>Hymenostomatida</taxon>
        <taxon>Tetrahymenina</taxon>
        <taxon>Tetrahymenidae</taxon>
        <taxon>Tetrahymena</taxon>
    </lineage>
</organism>
<feature type="signal peptide" evidence="1">
    <location>
        <begin position="1"/>
        <end position="20"/>
    </location>
</feature>
<reference evidence="3" key="1">
    <citation type="journal article" date="2006" name="PLoS Biol.">
        <title>Macronuclear genome sequence of the ciliate Tetrahymena thermophila, a model eukaryote.</title>
        <authorList>
            <person name="Eisen J.A."/>
            <person name="Coyne R.S."/>
            <person name="Wu M."/>
            <person name="Wu D."/>
            <person name="Thiagarajan M."/>
            <person name="Wortman J.R."/>
            <person name="Badger J.H."/>
            <person name="Ren Q."/>
            <person name="Amedeo P."/>
            <person name="Jones K.M."/>
            <person name="Tallon L.J."/>
            <person name="Delcher A.L."/>
            <person name="Salzberg S.L."/>
            <person name="Silva J.C."/>
            <person name="Haas B.J."/>
            <person name="Majoros W.H."/>
            <person name="Farzad M."/>
            <person name="Carlton J.M."/>
            <person name="Smith R.K. Jr."/>
            <person name="Garg J."/>
            <person name="Pearlman R.E."/>
            <person name="Karrer K.M."/>
            <person name="Sun L."/>
            <person name="Manning G."/>
            <person name="Elde N.C."/>
            <person name="Turkewitz A.P."/>
            <person name="Asai D.J."/>
            <person name="Wilkes D.E."/>
            <person name="Wang Y."/>
            <person name="Cai H."/>
            <person name="Collins K."/>
            <person name="Stewart B.A."/>
            <person name="Lee S.R."/>
            <person name="Wilamowska K."/>
            <person name="Weinberg Z."/>
            <person name="Ruzzo W.L."/>
            <person name="Wloga D."/>
            <person name="Gaertig J."/>
            <person name="Frankel J."/>
            <person name="Tsao C.-C."/>
            <person name="Gorovsky M.A."/>
            <person name="Keeling P.J."/>
            <person name="Waller R.F."/>
            <person name="Patron N.J."/>
            <person name="Cherry J.M."/>
            <person name="Stover N.A."/>
            <person name="Krieger C.J."/>
            <person name="del Toro C."/>
            <person name="Ryder H.F."/>
            <person name="Williamson S.C."/>
            <person name="Barbeau R.A."/>
            <person name="Hamilton E.P."/>
            <person name="Orias E."/>
        </authorList>
    </citation>
    <scope>NUCLEOTIDE SEQUENCE [LARGE SCALE GENOMIC DNA]</scope>
    <source>
        <strain evidence="3">SB210</strain>
    </source>
</reference>
<proteinExistence type="predicted"/>
<dbReference type="SUPFAM" id="SSF57586">
    <property type="entry name" value="TNF receptor-like"/>
    <property type="match status" value="1"/>
</dbReference>
<dbReference type="EMBL" id="GG662316">
    <property type="protein sequence ID" value="EAS05938.1"/>
    <property type="molecule type" value="Genomic_DNA"/>
</dbReference>
<keyword evidence="3" id="KW-1185">Reference proteome</keyword>
<dbReference type="GeneID" id="7837153"/>
<name>Q24DQ2_TETTS</name>
<dbReference type="HOGENOM" id="CLU_046082_0_0_1"/>
<dbReference type="Proteomes" id="UP000009168">
    <property type="component" value="Unassembled WGS sequence"/>
</dbReference>
<gene>
    <name evidence="2" type="ORF">TTHERM_00790850</name>
</gene>
<evidence type="ECO:0000256" key="1">
    <source>
        <dbReference type="SAM" id="SignalP"/>
    </source>
</evidence>
<keyword evidence="1" id="KW-0732">Signal</keyword>
<dbReference type="RefSeq" id="XP_001026183.1">
    <property type="nucleotide sequence ID" value="XM_001026183.1"/>
</dbReference>
<accession>Q24DQ2</accession>
<evidence type="ECO:0000313" key="2">
    <source>
        <dbReference type="EMBL" id="EAS05938.1"/>
    </source>
</evidence>
<sequence length="359" mass="37770">MNKKSLFFTAILLGLISCCGDNQTLVTVALVDYCVCNEGYYGKLGQQCQQCPQGTTSISPYDLPNTSIGYCSKCLKNYFMSKKSYIPSPNSLQSESPATCNPCPSGSGNSSGSYSPGDQTQCDTCQPNYFMTAAVSQTQAAQCSPCPHNSGNQGVNAAGDQSQCNQCQDNSYMTAPAQHGQSAQCSPCPPNSYSSAPNSVGFCTCFDPFAISLSSTQNSCVCQSGYAGNVATAKGQNGCYKCGNNQFISGNKCVSCADGSTVNKDLTGCTCNDTSDGTIAWSSNTNICQCKPNYYGSPDKASQGSSGSCKPCPQGSTSQVGSKTADQCQKPPSDNQSQYSYSLIISNSLLISFIFIIFY</sequence>
<dbReference type="PROSITE" id="PS51257">
    <property type="entry name" value="PROKAR_LIPOPROTEIN"/>
    <property type="match status" value="1"/>
</dbReference>
<dbReference type="SMART" id="SM01411">
    <property type="entry name" value="Ephrin_rec_like"/>
    <property type="match status" value="4"/>
</dbReference>
<dbReference type="OMA" id="YMTAPAQ"/>
<feature type="chain" id="PRO_5004202298" evidence="1">
    <location>
        <begin position="21"/>
        <end position="359"/>
    </location>
</feature>
<evidence type="ECO:0000313" key="3">
    <source>
        <dbReference type="Proteomes" id="UP000009168"/>
    </source>
</evidence>
<dbReference type="InParanoid" id="Q24DQ2"/>
<dbReference type="AlphaFoldDB" id="Q24DQ2"/>